<keyword evidence="3" id="KW-1185">Reference proteome</keyword>
<evidence type="ECO:0000313" key="3">
    <source>
        <dbReference type="Proteomes" id="UP000290289"/>
    </source>
</evidence>
<dbReference type="Proteomes" id="UP000290289">
    <property type="component" value="Chromosome 17"/>
</dbReference>
<organism evidence="2 3">
    <name type="scientific">Malus domestica</name>
    <name type="common">Apple</name>
    <name type="synonym">Pyrus malus</name>
    <dbReference type="NCBI Taxonomy" id="3750"/>
    <lineage>
        <taxon>Eukaryota</taxon>
        <taxon>Viridiplantae</taxon>
        <taxon>Streptophyta</taxon>
        <taxon>Embryophyta</taxon>
        <taxon>Tracheophyta</taxon>
        <taxon>Spermatophyta</taxon>
        <taxon>Magnoliopsida</taxon>
        <taxon>eudicotyledons</taxon>
        <taxon>Gunneridae</taxon>
        <taxon>Pentapetalae</taxon>
        <taxon>rosids</taxon>
        <taxon>fabids</taxon>
        <taxon>Rosales</taxon>
        <taxon>Rosaceae</taxon>
        <taxon>Amygdaloideae</taxon>
        <taxon>Maleae</taxon>
        <taxon>Malus</taxon>
    </lineage>
</organism>
<gene>
    <name evidence="2" type="ORF">DVH24_027619</name>
</gene>
<keyword evidence="1" id="KW-0812">Transmembrane</keyword>
<evidence type="ECO:0000256" key="1">
    <source>
        <dbReference type="SAM" id="Phobius"/>
    </source>
</evidence>
<comment type="caution">
    <text evidence="2">The sequence shown here is derived from an EMBL/GenBank/DDBJ whole genome shotgun (WGS) entry which is preliminary data.</text>
</comment>
<keyword evidence="1" id="KW-1133">Transmembrane helix</keyword>
<dbReference type="AlphaFoldDB" id="A0A498HC96"/>
<dbReference type="EMBL" id="RDQH01000343">
    <property type="protein sequence ID" value="RXH67472.1"/>
    <property type="molecule type" value="Genomic_DNA"/>
</dbReference>
<feature type="transmembrane region" description="Helical" evidence="1">
    <location>
        <begin position="134"/>
        <end position="155"/>
    </location>
</feature>
<reference evidence="2 3" key="1">
    <citation type="submission" date="2018-10" db="EMBL/GenBank/DDBJ databases">
        <title>A high-quality apple genome assembly.</title>
        <authorList>
            <person name="Hu J."/>
        </authorList>
    </citation>
    <scope>NUCLEOTIDE SEQUENCE [LARGE SCALE GENOMIC DNA]</scope>
    <source>
        <strain evidence="3">cv. HFTH1</strain>
        <tissue evidence="2">Young leaf</tissue>
    </source>
</reference>
<name>A0A498HC96_MALDO</name>
<sequence>MAQVDFNYSTYLSPEQLRKIARILYYQEAEAIKNIQFEYEAKLVKYLRHCKACYESVIRLMDNDTKLEPCIGEHVDGLPAHLDDVLTNKELELARKASEFRNDMMEIAKGSQSPAGVPQNHICIRAGKYQCNRVLLGAAGIAVLIFSAGIVWEIFSANNPLQTVARDAVTITTSIGGAMIREVVGVALVSMLTDNGLLVLKAGITAGIAGVFLIGEFTTWLINVTFGSGGNAPLSTMGHRCYVARLPDGSVLARQIAHQQRVRMYRSLPVMCPTAPKPTYYPCCQTNVSIGKI</sequence>
<evidence type="ECO:0000313" key="2">
    <source>
        <dbReference type="EMBL" id="RXH67472.1"/>
    </source>
</evidence>
<accession>A0A498HC96</accession>
<proteinExistence type="predicted"/>
<keyword evidence="1" id="KW-0472">Membrane</keyword>
<protein>
    <submittedName>
        <fullName evidence="2">Uncharacterized protein</fullName>
    </submittedName>
</protein>